<dbReference type="SUPFAM" id="SSF51395">
    <property type="entry name" value="FMN-linked oxidoreductases"/>
    <property type="match status" value="1"/>
</dbReference>
<reference evidence="18" key="1">
    <citation type="journal article" date="2020" name="New Phytol.">
        <title>Comparative genomics reveals dynamic genome evolution in host specialist ectomycorrhizal fungi.</title>
        <authorList>
            <person name="Lofgren L.A."/>
            <person name="Nguyen N.H."/>
            <person name="Vilgalys R."/>
            <person name="Ruytinx J."/>
            <person name="Liao H.L."/>
            <person name="Branco S."/>
            <person name="Kuo A."/>
            <person name="LaButti K."/>
            <person name="Lipzen A."/>
            <person name="Andreopoulos W."/>
            <person name="Pangilinan J."/>
            <person name="Riley R."/>
            <person name="Hundley H."/>
            <person name="Na H."/>
            <person name="Barry K."/>
            <person name="Grigoriev I.V."/>
            <person name="Stajich J.E."/>
            <person name="Kennedy P.G."/>
        </authorList>
    </citation>
    <scope>NUCLEOTIDE SEQUENCE</scope>
    <source>
        <strain evidence="18">S12</strain>
    </source>
</reference>
<dbReference type="Proteomes" id="UP000719766">
    <property type="component" value="Unassembled WGS sequence"/>
</dbReference>
<dbReference type="PROSITE" id="PS01136">
    <property type="entry name" value="UPF0034"/>
    <property type="match status" value="1"/>
</dbReference>
<sequence length="356" mass="39813">MALPDLTYIAAPMIKQSDAPFRLLTQRHGATLAYTQMLDPHKLLEDRDYLEFHQRDLTFGRDAGNETDGPVVVQLCGNDPEIIVQAGKKIQGFCSGIGGLTESTAKFLDLNLGCPQEHAREGHYGGYLLAKKDWPLVQTIGKQHVILVSAMSHLLQPPTSVKLRLCPSSSPPSSTVEFATLLEQAGASWVTLHARHVSARRRRQGAADLDVVRTLKAALRVPVVSNGNVRTWEDVQRNKKETRADGIMVGETLLGNPCIFANVIPDPVQVSLEYLEICKELPDIATHKTIETHVRHFIEFQCSRRPWYNKFRTTLPACEGIHDIEHLLRTKVTRWRGKAALKNHDACTDDLEYTTD</sequence>
<comment type="catalytic activity">
    <reaction evidence="11">
        <text>5,6-dihydrouridine(17) in tRNA + NAD(+) = uridine(17) in tRNA + NADH + H(+)</text>
        <dbReference type="Rhea" id="RHEA:53372"/>
        <dbReference type="Rhea" id="RHEA-COMP:13541"/>
        <dbReference type="Rhea" id="RHEA-COMP:13542"/>
        <dbReference type="ChEBI" id="CHEBI:15378"/>
        <dbReference type="ChEBI" id="CHEBI:57540"/>
        <dbReference type="ChEBI" id="CHEBI:57945"/>
        <dbReference type="ChEBI" id="CHEBI:65315"/>
        <dbReference type="ChEBI" id="CHEBI:74443"/>
        <dbReference type="EC" id="1.3.1.88"/>
    </reaction>
    <physiologicalReaction direction="right-to-left" evidence="11">
        <dbReference type="Rhea" id="RHEA:53374"/>
    </physiologicalReaction>
</comment>
<keyword evidence="19" id="KW-1185">Reference proteome</keyword>
<dbReference type="EC" id="1.3.1.88" evidence="10"/>
<evidence type="ECO:0000256" key="8">
    <source>
        <dbReference type="ARBA" id="ARBA00023027"/>
    </source>
</evidence>
<organism evidence="18 19">
    <name type="scientific">Suillus plorans</name>
    <dbReference type="NCBI Taxonomy" id="116603"/>
    <lineage>
        <taxon>Eukaryota</taxon>
        <taxon>Fungi</taxon>
        <taxon>Dikarya</taxon>
        <taxon>Basidiomycota</taxon>
        <taxon>Agaricomycotina</taxon>
        <taxon>Agaricomycetes</taxon>
        <taxon>Agaricomycetidae</taxon>
        <taxon>Boletales</taxon>
        <taxon>Suillineae</taxon>
        <taxon>Suillaceae</taxon>
        <taxon>Suillus</taxon>
    </lineage>
</organism>
<evidence type="ECO:0000256" key="5">
    <source>
        <dbReference type="ARBA" id="ARBA00022694"/>
    </source>
</evidence>
<evidence type="ECO:0000256" key="2">
    <source>
        <dbReference type="ARBA" id="ARBA00022630"/>
    </source>
</evidence>
<keyword evidence="4" id="KW-0507">mRNA processing</keyword>
<keyword evidence="5" id="KW-0819">tRNA processing</keyword>
<dbReference type="GO" id="GO:0017150">
    <property type="term" value="F:tRNA dihydrouridine synthase activity"/>
    <property type="evidence" value="ECO:0007669"/>
    <property type="project" value="InterPro"/>
</dbReference>
<name>A0A9P7DPY8_9AGAM</name>
<keyword evidence="6" id="KW-0521">NADP</keyword>
<comment type="caution">
    <text evidence="18">The sequence shown here is derived from an EMBL/GenBank/DDBJ whole genome shotgun (WGS) entry which is preliminary data.</text>
</comment>
<dbReference type="InterPro" id="IPR018517">
    <property type="entry name" value="tRNA_hU_synthase_CS"/>
</dbReference>
<dbReference type="EMBL" id="JABBWE010000009">
    <property type="protein sequence ID" value="KAG1800222.1"/>
    <property type="molecule type" value="Genomic_DNA"/>
</dbReference>
<keyword evidence="7" id="KW-0560">Oxidoreductase</keyword>
<feature type="domain" description="DUS-like FMN-binding" evidence="17">
    <location>
        <begin position="10"/>
        <end position="320"/>
    </location>
</feature>
<keyword evidence="8" id="KW-0520">NAD</keyword>
<comment type="catalytic activity">
    <reaction evidence="12">
        <text>5,6-dihydrouridine(16) in tRNA + NADP(+) = uridine(16) in tRNA + NADPH + H(+)</text>
        <dbReference type="Rhea" id="RHEA:53376"/>
        <dbReference type="Rhea" id="RHEA-COMP:13543"/>
        <dbReference type="Rhea" id="RHEA-COMP:13544"/>
        <dbReference type="ChEBI" id="CHEBI:15378"/>
        <dbReference type="ChEBI" id="CHEBI:57783"/>
        <dbReference type="ChEBI" id="CHEBI:58349"/>
        <dbReference type="ChEBI" id="CHEBI:65315"/>
        <dbReference type="ChEBI" id="CHEBI:74443"/>
        <dbReference type="EC" id="1.3.1.88"/>
    </reaction>
    <physiologicalReaction direction="right-to-left" evidence="12">
        <dbReference type="Rhea" id="RHEA:53378"/>
    </physiologicalReaction>
</comment>
<dbReference type="RefSeq" id="XP_041164208.1">
    <property type="nucleotide sequence ID" value="XM_041297350.1"/>
</dbReference>
<proteinExistence type="inferred from homology"/>
<comment type="catalytic activity">
    <reaction evidence="13">
        <text>a 5,6-dihydrouridine in mRNA + NAD(+) = a uridine in mRNA + NADH + H(+)</text>
        <dbReference type="Rhea" id="RHEA:69851"/>
        <dbReference type="Rhea" id="RHEA-COMP:14658"/>
        <dbReference type="Rhea" id="RHEA-COMP:17789"/>
        <dbReference type="ChEBI" id="CHEBI:15378"/>
        <dbReference type="ChEBI" id="CHEBI:57540"/>
        <dbReference type="ChEBI" id="CHEBI:57945"/>
        <dbReference type="ChEBI" id="CHEBI:65315"/>
        <dbReference type="ChEBI" id="CHEBI:74443"/>
    </reaction>
    <physiologicalReaction direction="right-to-left" evidence="13">
        <dbReference type="Rhea" id="RHEA:69853"/>
    </physiologicalReaction>
</comment>
<dbReference type="GeneID" id="64591114"/>
<evidence type="ECO:0000313" key="19">
    <source>
        <dbReference type="Proteomes" id="UP000719766"/>
    </source>
</evidence>
<comment type="catalytic activity">
    <reaction evidence="16">
        <text>5,6-dihydrouridine(17) in tRNA + NADP(+) = uridine(17) in tRNA + NADPH + H(+)</text>
        <dbReference type="Rhea" id="RHEA:53368"/>
        <dbReference type="Rhea" id="RHEA-COMP:13541"/>
        <dbReference type="Rhea" id="RHEA-COMP:13542"/>
        <dbReference type="ChEBI" id="CHEBI:15378"/>
        <dbReference type="ChEBI" id="CHEBI:57783"/>
        <dbReference type="ChEBI" id="CHEBI:58349"/>
        <dbReference type="ChEBI" id="CHEBI:65315"/>
        <dbReference type="ChEBI" id="CHEBI:74443"/>
        <dbReference type="EC" id="1.3.1.88"/>
    </reaction>
    <physiologicalReaction direction="right-to-left" evidence="16">
        <dbReference type="Rhea" id="RHEA:53370"/>
    </physiologicalReaction>
</comment>
<evidence type="ECO:0000256" key="16">
    <source>
        <dbReference type="ARBA" id="ARBA00049467"/>
    </source>
</evidence>
<comment type="catalytic activity">
    <reaction evidence="15">
        <text>a 5,6-dihydrouridine in mRNA + NADP(+) = a uridine in mRNA + NADPH + H(+)</text>
        <dbReference type="Rhea" id="RHEA:69855"/>
        <dbReference type="Rhea" id="RHEA-COMP:14658"/>
        <dbReference type="Rhea" id="RHEA-COMP:17789"/>
        <dbReference type="ChEBI" id="CHEBI:15378"/>
        <dbReference type="ChEBI" id="CHEBI:57783"/>
        <dbReference type="ChEBI" id="CHEBI:58349"/>
        <dbReference type="ChEBI" id="CHEBI:65315"/>
        <dbReference type="ChEBI" id="CHEBI:74443"/>
    </reaction>
    <physiologicalReaction direction="right-to-left" evidence="15">
        <dbReference type="Rhea" id="RHEA:69857"/>
    </physiologicalReaction>
</comment>
<evidence type="ECO:0000256" key="12">
    <source>
        <dbReference type="ARBA" id="ARBA00047652"/>
    </source>
</evidence>
<dbReference type="GO" id="GO:0006397">
    <property type="term" value="P:mRNA processing"/>
    <property type="evidence" value="ECO:0007669"/>
    <property type="project" value="UniProtKB-KW"/>
</dbReference>
<evidence type="ECO:0000259" key="17">
    <source>
        <dbReference type="Pfam" id="PF01207"/>
    </source>
</evidence>
<evidence type="ECO:0000313" key="18">
    <source>
        <dbReference type="EMBL" id="KAG1800222.1"/>
    </source>
</evidence>
<dbReference type="PANTHER" id="PTHR11082">
    <property type="entry name" value="TRNA-DIHYDROURIDINE SYNTHASE"/>
    <property type="match status" value="1"/>
</dbReference>
<evidence type="ECO:0000256" key="1">
    <source>
        <dbReference type="ARBA" id="ARBA00001917"/>
    </source>
</evidence>
<dbReference type="InterPro" id="IPR035587">
    <property type="entry name" value="DUS-like_FMN-bd"/>
</dbReference>
<evidence type="ECO:0000256" key="14">
    <source>
        <dbReference type="ARBA" id="ARBA00048934"/>
    </source>
</evidence>
<evidence type="ECO:0000256" key="3">
    <source>
        <dbReference type="ARBA" id="ARBA00022643"/>
    </source>
</evidence>
<dbReference type="CDD" id="cd02801">
    <property type="entry name" value="DUS_like_FMN"/>
    <property type="match status" value="1"/>
</dbReference>
<evidence type="ECO:0000256" key="15">
    <source>
        <dbReference type="ARBA" id="ARBA00049447"/>
    </source>
</evidence>
<keyword evidence="3" id="KW-0288">FMN</keyword>
<evidence type="ECO:0000256" key="9">
    <source>
        <dbReference type="ARBA" id="ARBA00038313"/>
    </source>
</evidence>
<dbReference type="AlphaFoldDB" id="A0A9P7DPY8"/>
<dbReference type="Pfam" id="PF01207">
    <property type="entry name" value="Dus"/>
    <property type="match status" value="1"/>
</dbReference>
<dbReference type="GO" id="GO:0050660">
    <property type="term" value="F:flavin adenine dinucleotide binding"/>
    <property type="evidence" value="ECO:0007669"/>
    <property type="project" value="InterPro"/>
</dbReference>
<protein>
    <recommendedName>
        <fullName evidence="10">tRNA-dihydrouridine(16/17) synthase [NAD(P)(+)]</fullName>
        <ecNumber evidence="10">1.3.1.88</ecNumber>
    </recommendedName>
</protein>
<dbReference type="InterPro" id="IPR013785">
    <property type="entry name" value="Aldolase_TIM"/>
</dbReference>
<dbReference type="PANTHER" id="PTHR11082:SF5">
    <property type="entry name" value="TRNA-DIHYDROURIDINE(16_17) SYNTHASE [NAD(P)(+)]-LIKE"/>
    <property type="match status" value="1"/>
</dbReference>
<comment type="catalytic activity">
    <reaction evidence="14">
        <text>5,6-dihydrouridine(16) in tRNA + NAD(+) = uridine(16) in tRNA + NADH + H(+)</text>
        <dbReference type="Rhea" id="RHEA:53380"/>
        <dbReference type="Rhea" id="RHEA-COMP:13543"/>
        <dbReference type="Rhea" id="RHEA-COMP:13544"/>
        <dbReference type="ChEBI" id="CHEBI:15378"/>
        <dbReference type="ChEBI" id="CHEBI:57540"/>
        <dbReference type="ChEBI" id="CHEBI:57945"/>
        <dbReference type="ChEBI" id="CHEBI:65315"/>
        <dbReference type="ChEBI" id="CHEBI:74443"/>
        <dbReference type="EC" id="1.3.1.88"/>
    </reaction>
    <physiologicalReaction direction="right-to-left" evidence="14">
        <dbReference type="Rhea" id="RHEA:53382"/>
    </physiologicalReaction>
</comment>
<evidence type="ECO:0000256" key="7">
    <source>
        <dbReference type="ARBA" id="ARBA00023002"/>
    </source>
</evidence>
<evidence type="ECO:0000256" key="10">
    <source>
        <dbReference type="ARBA" id="ARBA00038890"/>
    </source>
</evidence>
<dbReference type="Gene3D" id="3.20.20.70">
    <property type="entry name" value="Aldolase class I"/>
    <property type="match status" value="1"/>
</dbReference>
<comment type="similarity">
    <text evidence="9">Belongs to the Dus family. Dus1 subfamily.</text>
</comment>
<evidence type="ECO:0000256" key="6">
    <source>
        <dbReference type="ARBA" id="ARBA00022857"/>
    </source>
</evidence>
<evidence type="ECO:0000256" key="13">
    <source>
        <dbReference type="ARBA" id="ARBA00048342"/>
    </source>
</evidence>
<accession>A0A9P7DPY8</accession>
<evidence type="ECO:0000256" key="11">
    <source>
        <dbReference type="ARBA" id="ARBA00047287"/>
    </source>
</evidence>
<evidence type="ECO:0000256" key="4">
    <source>
        <dbReference type="ARBA" id="ARBA00022664"/>
    </source>
</evidence>
<gene>
    <name evidence="18" type="ORF">HD556DRAFT_1230393</name>
</gene>
<dbReference type="OrthoDB" id="272303at2759"/>
<comment type="cofactor">
    <cofactor evidence="1">
        <name>FMN</name>
        <dbReference type="ChEBI" id="CHEBI:58210"/>
    </cofactor>
</comment>
<keyword evidence="2" id="KW-0285">Flavoprotein</keyword>